<dbReference type="GO" id="GO:0004190">
    <property type="term" value="F:aspartic-type endopeptidase activity"/>
    <property type="evidence" value="ECO:0007669"/>
    <property type="project" value="UniProtKB-KW"/>
</dbReference>
<protein>
    <submittedName>
        <fullName evidence="5">Peptidase M52</fullName>
    </submittedName>
</protein>
<evidence type="ECO:0000256" key="2">
    <source>
        <dbReference type="ARBA" id="ARBA00022670"/>
    </source>
</evidence>
<dbReference type="PANTHER" id="PTHR30302">
    <property type="entry name" value="HYDROGENASE 1 MATURATION PROTEASE"/>
    <property type="match status" value="1"/>
</dbReference>
<comment type="similarity">
    <text evidence="1">Belongs to the peptidase A31 family.</text>
</comment>
<dbReference type="EMBL" id="LMWM01000036">
    <property type="protein sequence ID" value="KUM84253.1"/>
    <property type="molecule type" value="Genomic_DNA"/>
</dbReference>
<evidence type="ECO:0000313" key="5">
    <source>
        <dbReference type="EMBL" id="KUM84253.1"/>
    </source>
</evidence>
<dbReference type="RefSeq" id="WP_037945462.1">
    <property type="nucleotide sequence ID" value="NZ_JBEYZI010000092.1"/>
</dbReference>
<dbReference type="InterPro" id="IPR000671">
    <property type="entry name" value="Peptidase_A31"/>
</dbReference>
<proteinExistence type="inferred from homology"/>
<evidence type="ECO:0000313" key="6">
    <source>
        <dbReference type="Proteomes" id="UP000053039"/>
    </source>
</evidence>
<evidence type="ECO:0000256" key="1">
    <source>
        <dbReference type="ARBA" id="ARBA00006814"/>
    </source>
</evidence>
<dbReference type="OrthoDB" id="164170at2"/>
<reference evidence="5 6" key="1">
    <citation type="submission" date="2015-10" db="EMBL/GenBank/DDBJ databases">
        <title>Draft genome sequence of Streptomyces pseudovenezuelae DSM 40212, type strain for the species Streptomyces pseudovenezuelae.</title>
        <authorList>
            <person name="Ruckert C."/>
            <person name="Winkler A."/>
            <person name="Kalinowski J."/>
            <person name="Kampfer P."/>
            <person name="Glaeser S."/>
        </authorList>
    </citation>
    <scope>NUCLEOTIDE SEQUENCE [LARGE SCALE GENOMIC DNA]</scope>
    <source>
        <strain evidence="5 6">DSM 40212</strain>
    </source>
</reference>
<dbReference type="NCBIfam" id="TIGR00072">
    <property type="entry name" value="hydrog_prot"/>
    <property type="match status" value="1"/>
</dbReference>
<keyword evidence="4" id="KW-0378">Hydrolase</keyword>
<dbReference type="Gene3D" id="3.40.50.1450">
    <property type="entry name" value="HybD-like"/>
    <property type="match status" value="1"/>
</dbReference>
<sequence>MTVSTRIAIIGVGDPGRHDEGVARAVLSRLRERAAERPLPPGTLLATCDPDPAQLIRLWENAELAVVLEPAHARPSRPGRIYRLELDNAALWRAGTMHPHGLGAAVSLARALGRLPGHLVAYAVDGADISLGHGLSAPVVATVGPLAECVEADIVRHRGAAARGTADEARV</sequence>
<comment type="caution">
    <text evidence="5">The sequence shown here is derived from an EMBL/GenBank/DDBJ whole genome shotgun (WGS) entry which is preliminary data.</text>
</comment>
<organism evidence="5 6">
    <name type="scientific">Streptomyces pseudovenezuelae</name>
    <dbReference type="NCBI Taxonomy" id="67350"/>
    <lineage>
        <taxon>Bacteria</taxon>
        <taxon>Bacillati</taxon>
        <taxon>Actinomycetota</taxon>
        <taxon>Actinomycetes</taxon>
        <taxon>Kitasatosporales</taxon>
        <taxon>Streptomycetaceae</taxon>
        <taxon>Streptomyces</taxon>
        <taxon>Streptomyces aurantiacus group</taxon>
    </lineage>
</organism>
<name>A0A101N0K1_9ACTN</name>
<gene>
    <name evidence="5" type="ORF">AQI94_32125</name>
</gene>
<dbReference type="InterPro" id="IPR023430">
    <property type="entry name" value="Pept_HybD-like_dom_sf"/>
</dbReference>
<dbReference type="AlphaFoldDB" id="A0A101N0K1"/>
<evidence type="ECO:0000256" key="4">
    <source>
        <dbReference type="ARBA" id="ARBA00022801"/>
    </source>
</evidence>
<dbReference type="GO" id="GO:0016485">
    <property type="term" value="P:protein processing"/>
    <property type="evidence" value="ECO:0007669"/>
    <property type="project" value="TreeGrafter"/>
</dbReference>
<dbReference type="CDD" id="cd00518">
    <property type="entry name" value="H2MP"/>
    <property type="match status" value="1"/>
</dbReference>
<dbReference type="PANTHER" id="PTHR30302:SF1">
    <property type="entry name" value="HYDROGENASE 2 MATURATION PROTEASE"/>
    <property type="match status" value="1"/>
</dbReference>
<keyword evidence="2" id="KW-0645">Protease</keyword>
<dbReference type="Proteomes" id="UP000053039">
    <property type="component" value="Unassembled WGS sequence"/>
</dbReference>
<keyword evidence="3" id="KW-0064">Aspartyl protease</keyword>
<dbReference type="GO" id="GO:0008047">
    <property type="term" value="F:enzyme activator activity"/>
    <property type="evidence" value="ECO:0007669"/>
    <property type="project" value="InterPro"/>
</dbReference>
<accession>A0A101N0K1</accession>
<evidence type="ECO:0000256" key="3">
    <source>
        <dbReference type="ARBA" id="ARBA00022750"/>
    </source>
</evidence>
<dbReference type="SUPFAM" id="SSF53163">
    <property type="entry name" value="HybD-like"/>
    <property type="match status" value="1"/>
</dbReference>